<evidence type="ECO:0000313" key="4">
    <source>
        <dbReference type="Proteomes" id="UP000002586"/>
    </source>
</evidence>
<evidence type="ECO:0000256" key="1">
    <source>
        <dbReference type="SAM" id="Coils"/>
    </source>
</evidence>
<feature type="coiled-coil region" evidence="1">
    <location>
        <begin position="1395"/>
        <end position="1429"/>
    </location>
</feature>
<keyword evidence="4" id="KW-1185">Reference proteome</keyword>
<reference evidence="4" key="1">
    <citation type="journal article" date="2009" name="Appl. Environ. Microbiol.">
        <title>Complete genome sequence of the chemolithoautotrophic marine magnetotactic coccus strain MC-1.</title>
        <authorList>
            <person name="Schubbe S."/>
            <person name="Williams T.J."/>
            <person name="Xie G."/>
            <person name="Kiss H.E."/>
            <person name="Brettin T.S."/>
            <person name="Martinez D."/>
            <person name="Ross C.A."/>
            <person name="Schuler D."/>
            <person name="Cox B.L."/>
            <person name="Nealson K.H."/>
            <person name="Bazylinski D.A."/>
        </authorList>
    </citation>
    <scope>NUCLEOTIDE SEQUENCE [LARGE SCALE GENOMIC DNA]</scope>
    <source>
        <strain evidence="4">ATCC BAA-1437 / JCM 17883 / MC-1</strain>
    </source>
</reference>
<keyword evidence="2" id="KW-0472">Membrane</keyword>
<dbReference type="RefSeq" id="WP_011713869.1">
    <property type="nucleotide sequence ID" value="NC_008576.1"/>
</dbReference>
<gene>
    <name evidence="3" type="ordered locus">Mmc1_2247</name>
</gene>
<dbReference type="KEGG" id="mgm:Mmc1_2247"/>
<reference evidence="3 4" key="2">
    <citation type="journal article" date="2012" name="Int. J. Syst. Evol. Microbiol.">
        <title>Magnetococcus marinus gen. nov., sp. nov., a marine, magnetotactic bacterium that represents a novel lineage (Magnetococcaceae fam. nov.; Magnetococcales ord. nov.) at the base of the Alphaproteobacteria.</title>
        <authorList>
            <person name="Bazylinski D.A."/>
            <person name="Williams T.J."/>
            <person name="Lefevre C.T."/>
            <person name="Berg R.J."/>
            <person name="Zhang C.L."/>
            <person name="Bowser S.S."/>
            <person name="Dean A.J."/>
            <person name="Beveridge T.J."/>
        </authorList>
    </citation>
    <scope>NUCLEOTIDE SEQUENCE [LARGE SCALE GENOMIC DNA]</scope>
    <source>
        <strain evidence="4">ATCC BAA-1437 / JCM 17883 / MC-1</strain>
    </source>
</reference>
<name>A0L9V5_MAGMM</name>
<accession>A0L9V5</accession>
<dbReference type="SUPFAM" id="SSF58113">
    <property type="entry name" value="Apolipoprotein A-I"/>
    <property type="match status" value="1"/>
</dbReference>
<evidence type="ECO:0000256" key="2">
    <source>
        <dbReference type="SAM" id="Phobius"/>
    </source>
</evidence>
<sequence>MLEDAATLLSHPKASLWFALALVVWALFMWISLRLRQIKPVQQALDDALLSVEFALESQGSDRLETYSEMLAQNPVLGSAWSAYRNTFVATGDDTPLRSVDRVEHFFSAERILPFHVDLKWIRTVPMLVAGLALVASLFGMMTALHGQLNGVENLDVQTVRLALAGLLGAATSKLMAVGIGLLAAILFAVEMRQSVDALEGRLQAFTERLGKLVEYVPAETLLLAQWQRQSGGGAVRQDVDVLALDRLSNRLIEALHEGLEQSALRAETRQEQLANLMRDALFSGMKKMRLDEGERLHSFQLNQDRLIERLEEGLSATLRHALLPLAEERGRGVPVATGGAEAALGRDMQQERLLERIALSLEKGMQSFSEELDQQGRQHGHLLERLREGVDQNADAMGKRIEKGLESQSERLEEQLKRVVTGLDEHSRQLREGVDQNTDAMGKRVEKALESQSERLEDQLKRVVNGLDDNGRQRAQQMDHLGRRLDEGAALRDEKMAQRFTVMGAKLEQQGKQHSERLNAGLTQLAEEINAQTAQLQTGLNALGERLEKGSQERAEQLLQFMRRGEWWRGEFLQQLKELLGDVGRRVIDGVRQELQGLKQAADHSATALEQLREALARQDLTLLRSDLARAVQDALRQMDNNTDRLLSGMQNMSGDLLRGQQGLGEKLSAQGQLFSVENRETQRMVKDLNDSVGLLPERLLSQMEPVLERVNQSLLKWQKRREQGSEAVGDSAWQSRAEQQVAELIERQRRDLVVEFEGIKARLETLAPVESGRFQTLSEQLERVMTLLAGQSGQVAGLSLEPVLAWIKDESSRLADANTVKIESAMHDFSALLQGQRQDLQSLQQQVNKSAHQLDQVLEVDTLTAQQAESLFAQARSQWEGVLLESKQLLHQALAVLQHERGSTAEGLLPSLQGVVQRLEKAQQSLHEGVAQLVVERLNGVVRQEQAKQSEWVTGQLEQLQQGLLGAIQQQRMEARAQHDTLMEAVEQVKRQKVDLEPVLDAVREQGDRVAKRHTSLTSIVELVRDEMQGLTTRMAGLNLSDEQIERVVENNFQALHAKLPAALDVNRMREMLSDALHSAMQKAPKGDVSQVVAQPMTPQFLENSVQQALEQVGQRIAERFEQDSAAIRRALDRLQQSSEALDARSSRLHGELIEALAHGQGEEQAQLEKSLRDSLERGFRQLREQVEAESGRLRQTADALVKRLEGWQQPPVVDLSPILEVIRAEGGRVDQLSSSTISNLLQGLRGELQVQLRETADKLAFVSGQVAQLNTGFEKQLEGLTPALLAKISGAALGGTAAGDAGALRALQEQMQQLSVTLTDAMSQRVDAGAAQIERLSQRMDGLLVRVDQRVQGMSEHDIRTLLETHVAEANLAEMDQQQLQIILEGMANAVQERLTGEADRLQRLSKNLEGTLETLRIKAEKLDETFLDSALDLLREEGERLAEGGVEAVHHAMGRLGEQLRLEVSRDASQMRQTAEQIEALMGRIETASHSLDGEAFLRRLNDALQESGRLQLDAVKASAQQLRDELQGLFSQAMEKVTMGGQGLSEAQLQEQLIEPVVARLKAYDEALASSREAAMGALLETLAEKLSSTVQQGLEPIQTAVAGLRELVGQGGQRAQEEILDKLLALADQVAQLQENSEMTMEELEALDQPFMQLAQFLHENAENMSQTHNAVVMLTEEFPLVLADMLAQLDEEPEEEPL</sequence>
<keyword evidence="2" id="KW-0812">Transmembrane</keyword>
<dbReference type="EMBL" id="CP000471">
    <property type="protein sequence ID" value="ABK44748.1"/>
    <property type="molecule type" value="Genomic_DNA"/>
</dbReference>
<feature type="coiled-coil region" evidence="1">
    <location>
        <begin position="828"/>
        <end position="862"/>
    </location>
</feature>
<dbReference type="PANTHER" id="PTHR18976:SF34">
    <property type="entry name" value="LIPID-BINDING PROTEIN"/>
    <property type="match status" value="1"/>
</dbReference>
<dbReference type="Gene3D" id="1.20.5.1230">
    <property type="entry name" value="Apolipoprotein A-I"/>
    <property type="match status" value="1"/>
</dbReference>
<feature type="coiled-coil region" evidence="1">
    <location>
        <begin position="410"/>
        <end position="467"/>
    </location>
</feature>
<dbReference type="STRING" id="156889.Mmc1_2247"/>
<dbReference type="Proteomes" id="UP000002586">
    <property type="component" value="Chromosome"/>
</dbReference>
<organism evidence="3 4">
    <name type="scientific">Magnetococcus marinus (strain ATCC BAA-1437 / JCM 17883 / MC-1)</name>
    <dbReference type="NCBI Taxonomy" id="156889"/>
    <lineage>
        <taxon>Bacteria</taxon>
        <taxon>Pseudomonadati</taxon>
        <taxon>Pseudomonadota</taxon>
        <taxon>Magnetococcia</taxon>
        <taxon>Magnetococcales</taxon>
        <taxon>Magnetococcaceae</taxon>
        <taxon>Magnetococcus</taxon>
    </lineage>
</organism>
<keyword evidence="2" id="KW-1133">Transmembrane helix</keyword>
<feature type="coiled-coil region" evidence="1">
    <location>
        <begin position="1622"/>
        <end position="1649"/>
    </location>
</feature>
<feature type="transmembrane region" description="Helical" evidence="2">
    <location>
        <begin position="14"/>
        <end position="33"/>
    </location>
</feature>
<feature type="transmembrane region" description="Helical" evidence="2">
    <location>
        <begin position="121"/>
        <end position="142"/>
    </location>
</feature>
<dbReference type="HOGENOM" id="CLU_240751_0_0_5"/>
<dbReference type="PANTHER" id="PTHR18976">
    <property type="entry name" value="APOLIPOPROTEIN"/>
    <property type="match status" value="1"/>
</dbReference>
<keyword evidence="1" id="KW-0175">Coiled coil</keyword>
<dbReference type="eggNOG" id="COG1196">
    <property type="taxonomic scope" value="Bacteria"/>
</dbReference>
<evidence type="ECO:0000313" key="3">
    <source>
        <dbReference type="EMBL" id="ABK44748.1"/>
    </source>
</evidence>
<dbReference type="InterPro" id="IPR050163">
    <property type="entry name" value="Apolipoprotein_A1/A4/E"/>
</dbReference>
<proteinExistence type="predicted"/>
<protein>
    <submittedName>
        <fullName evidence="3">Uncharacterized protein</fullName>
    </submittedName>
</protein>